<dbReference type="Gene3D" id="1.20.1250.20">
    <property type="entry name" value="MFS general substrate transporter like domains"/>
    <property type="match status" value="2"/>
</dbReference>
<accession>A0A0W8I430</accession>
<evidence type="ECO:0000256" key="8">
    <source>
        <dbReference type="ARBA" id="ARBA00023136"/>
    </source>
</evidence>
<feature type="transmembrane region" description="Helical" evidence="12">
    <location>
        <begin position="411"/>
        <end position="433"/>
    </location>
</feature>
<feature type="transmembrane region" description="Helical" evidence="12">
    <location>
        <begin position="259"/>
        <end position="282"/>
    </location>
</feature>
<evidence type="ECO:0000256" key="1">
    <source>
        <dbReference type="ARBA" id="ARBA00004651"/>
    </source>
</evidence>
<evidence type="ECO:0000256" key="11">
    <source>
        <dbReference type="SAM" id="MobiDB-lite"/>
    </source>
</evidence>
<feature type="transmembrane region" description="Helical" evidence="12">
    <location>
        <begin position="324"/>
        <end position="343"/>
    </location>
</feature>
<feature type="domain" description="Major facilitator superfamily (MFS) profile" evidence="13">
    <location>
        <begin position="29"/>
        <end position="440"/>
    </location>
</feature>
<dbReference type="GO" id="GO:0005886">
    <property type="term" value="C:plasma membrane"/>
    <property type="evidence" value="ECO:0007669"/>
    <property type="project" value="UniProtKB-SubCell"/>
</dbReference>
<evidence type="ECO:0000256" key="10">
    <source>
        <dbReference type="ARBA" id="ARBA00039918"/>
    </source>
</evidence>
<protein>
    <recommendedName>
        <fullName evidence="10">Putative proline/betaine transporter</fullName>
    </recommendedName>
</protein>
<keyword evidence="5 12" id="KW-0812">Transmembrane</keyword>
<keyword evidence="8 12" id="KW-0472">Membrane</keyword>
<keyword evidence="4" id="KW-1003">Cell membrane</keyword>
<evidence type="ECO:0000256" key="9">
    <source>
        <dbReference type="ARBA" id="ARBA00037295"/>
    </source>
</evidence>
<dbReference type="Proteomes" id="UP000053512">
    <property type="component" value="Unassembled WGS sequence"/>
</dbReference>
<dbReference type="GO" id="GO:0015293">
    <property type="term" value="F:symporter activity"/>
    <property type="evidence" value="ECO:0007669"/>
    <property type="project" value="UniProtKB-KW"/>
</dbReference>
<feature type="transmembrane region" description="Helical" evidence="12">
    <location>
        <begin position="294"/>
        <end position="312"/>
    </location>
</feature>
<evidence type="ECO:0000259" key="13">
    <source>
        <dbReference type="PROSITE" id="PS50850"/>
    </source>
</evidence>
<organism evidence="14 15">
    <name type="scientific">Kocuria rosea subsp. polaris</name>
    <dbReference type="NCBI Taxonomy" id="136273"/>
    <lineage>
        <taxon>Bacteria</taxon>
        <taxon>Bacillati</taxon>
        <taxon>Actinomycetota</taxon>
        <taxon>Actinomycetes</taxon>
        <taxon>Micrococcales</taxon>
        <taxon>Micrococcaceae</taxon>
        <taxon>Kocuria</taxon>
    </lineage>
</organism>
<keyword evidence="3" id="KW-0813">Transport</keyword>
<evidence type="ECO:0000256" key="6">
    <source>
        <dbReference type="ARBA" id="ARBA00022847"/>
    </source>
</evidence>
<evidence type="ECO:0000256" key="3">
    <source>
        <dbReference type="ARBA" id="ARBA00022448"/>
    </source>
</evidence>
<evidence type="ECO:0000256" key="5">
    <source>
        <dbReference type="ARBA" id="ARBA00022692"/>
    </source>
</evidence>
<dbReference type="CDD" id="cd17369">
    <property type="entry name" value="MFS_ShiA_like"/>
    <property type="match status" value="1"/>
</dbReference>
<dbReference type="InterPro" id="IPR005829">
    <property type="entry name" value="Sugar_transporter_CS"/>
</dbReference>
<keyword evidence="7 12" id="KW-1133">Transmembrane helix</keyword>
<evidence type="ECO:0000256" key="2">
    <source>
        <dbReference type="ARBA" id="ARBA00008240"/>
    </source>
</evidence>
<feature type="transmembrane region" description="Helical" evidence="12">
    <location>
        <begin position="34"/>
        <end position="55"/>
    </location>
</feature>
<dbReference type="SUPFAM" id="SSF103473">
    <property type="entry name" value="MFS general substrate transporter"/>
    <property type="match status" value="1"/>
</dbReference>
<comment type="caution">
    <text evidence="14">The sequence shown here is derived from an EMBL/GenBank/DDBJ whole genome shotgun (WGS) entry which is preliminary data.</text>
</comment>
<comment type="function">
    <text evidence="9">May be a proton symporter involved in the uptake of osmolytes such as proline and glycine betaine.</text>
</comment>
<feature type="transmembrane region" description="Helical" evidence="12">
    <location>
        <begin position="126"/>
        <end position="146"/>
    </location>
</feature>
<proteinExistence type="inferred from homology"/>
<dbReference type="InterPro" id="IPR036259">
    <property type="entry name" value="MFS_trans_sf"/>
</dbReference>
<evidence type="ECO:0000313" key="14">
    <source>
        <dbReference type="EMBL" id="KUG52586.1"/>
    </source>
</evidence>
<dbReference type="PROSITE" id="PS50850">
    <property type="entry name" value="MFS"/>
    <property type="match status" value="1"/>
</dbReference>
<reference evidence="15" key="1">
    <citation type="submission" date="2015-12" db="EMBL/GenBank/DDBJ databases">
        <authorList>
            <person name="Nair G.R."/>
            <person name="Kaur G."/>
            <person name="Mayilraj S."/>
        </authorList>
    </citation>
    <scope>NUCLEOTIDE SEQUENCE [LARGE SCALE GENOMIC DNA]</scope>
    <source>
        <strain evidence="15">CD08_4</strain>
    </source>
</reference>
<feature type="transmembrane region" description="Helical" evidence="12">
    <location>
        <begin position="201"/>
        <end position="220"/>
    </location>
</feature>
<name>A0A0W8I430_KOCRO</name>
<gene>
    <name evidence="14" type="ORF">AVL61_13575</name>
</gene>
<dbReference type="OrthoDB" id="8953821at2"/>
<dbReference type="PANTHER" id="PTHR43045">
    <property type="entry name" value="SHIKIMATE TRANSPORTER"/>
    <property type="match status" value="1"/>
</dbReference>
<evidence type="ECO:0000256" key="7">
    <source>
        <dbReference type="ARBA" id="ARBA00022989"/>
    </source>
</evidence>
<dbReference type="Pfam" id="PF07690">
    <property type="entry name" value="MFS_1"/>
    <property type="match status" value="1"/>
</dbReference>
<evidence type="ECO:0000256" key="4">
    <source>
        <dbReference type="ARBA" id="ARBA00022475"/>
    </source>
</evidence>
<comment type="subcellular location">
    <subcellularLocation>
        <location evidence="1">Cell membrane</location>
        <topology evidence="1">Multi-pass membrane protein</topology>
    </subcellularLocation>
</comment>
<keyword evidence="6" id="KW-0769">Symport</keyword>
<dbReference type="InterPro" id="IPR011701">
    <property type="entry name" value="MFS"/>
</dbReference>
<evidence type="ECO:0000256" key="12">
    <source>
        <dbReference type="SAM" id="Phobius"/>
    </source>
</evidence>
<dbReference type="FunFam" id="1.20.1250.20:FF:000001">
    <property type="entry name" value="Dicarboxylate MFS transporter"/>
    <property type="match status" value="1"/>
</dbReference>
<dbReference type="PANTHER" id="PTHR43045:SF1">
    <property type="entry name" value="SHIKIMATE TRANSPORTER"/>
    <property type="match status" value="1"/>
</dbReference>
<sequence>MDQQNPPSRAGGHPSTPNDTLNTKDLRRVLGSSMLGSIIEYYDFILYATAAAIVFDKVFFANLDPALALFASFGTLAAGYLARPLGGLVFGHFGDRVGRKQMLVVSMMMMGVATIAIGLLPTPDVIGWVSPVILVLLRMVQGISVGGEWGGATLMALEHAPASRRGFAAAFANAGGPVGGLLATLVVSATSALTGDQFLEWGWRVPFLLSAVLIVIGMVIRLKVAESPVFQQLAAEAEQVKETRKTPLGEILARHSKTVGLTLVASLGFYACQGILTSWGVAQAVNNGIAREWVLNWKGVAAIVTVAVSFLAARMSDRIGRRTVLTIGAVAGIVLAWPILVMLTSGSPWLFVAAILIGNGLVQGILAGPIGAFISELFPPRVRYTGASLSYQLASTLGAGFTPMIVTGLMIAGGLPLVGVFWIAVLVAGLVCIRRVPEGAEGMQSTHLERARFKATKRIATRRAPRETVGAGHGTRGDEA</sequence>
<feature type="transmembrane region" description="Helical" evidence="12">
    <location>
        <begin position="167"/>
        <end position="189"/>
    </location>
</feature>
<comment type="similarity">
    <text evidence="2">Belongs to the major facilitator superfamily. Metabolite:H+ Symporter (MHS) family (TC 2.A.1.6) family.</text>
</comment>
<feature type="transmembrane region" description="Helical" evidence="12">
    <location>
        <begin position="386"/>
        <end position="405"/>
    </location>
</feature>
<feature type="transmembrane region" description="Helical" evidence="12">
    <location>
        <begin position="67"/>
        <end position="90"/>
    </location>
</feature>
<dbReference type="AlphaFoldDB" id="A0A0W8I430"/>
<dbReference type="RefSeq" id="WP_058875131.1">
    <property type="nucleotide sequence ID" value="NZ_LQBK01000039.1"/>
</dbReference>
<dbReference type="InterPro" id="IPR020846">
    <property type="entry name" value="MFS_dom"/>
</dbReference>
<feature type="transmembrane region" description="Helical" evidence="12">
    <location>
        <begin position="349"/>
        <end position="374"/>
    </location>
</feature>
<dbReference type="PROSITE" id="PS00216">
    <property type="entry name" value="SUGAR_TRANSPORT_1"/>
    <property type="match status" value="1"/>
</dbReference>
<feature type="region of interest" description="Disordered" evidence="11">
    <location>
        <begin position="1"/>
        <end position="23"/>
    </location>
</feature>
<feature type="transmembrane region" description="Helical" evidence="12">
    <location>
        <begin position="102"/>
        <end position="120"/>
    </location>
</feature>
<dbReference type="EMBL" id="LQBK01000039">
    <property type="protein sequence ID" value="KUG52586.1"/>
    <property type="molecule type" value="Genomic_DNA"/>
</dbReference>
<evidence type="ECO:0000313" key="15">
    <source>
        <dbReference type="Proteomes" id="UP000053512"/>
    </source>
</evidence>